<evidence type="ECO:0000256" key="1">
    <source>
        <dbReference type="ARBA" id="ARBA00022598"/>
    </source>
</evidence>
<sequence>MGAVRLDRSHRQDQDGARAVQIAHLLPRQIGHVADRHRTGLPRVPSQGLPPARRASIMGAASSEVTMTPRPTERLNIADHFLDARVREGRGARPALLTDSGTHSYSDVQSLANRFRAVLAEEGVEPEHRVLVALPDGPAFVGALFGTLKLGAVAVMVNPGLPAEEIGYLLEYTRARAVVTHRSVAVTFQTAARDSRFAKTVLVVGEESFDRRLAASSPVLGTFPSHRDDPAIWLFSGGTTGRPKAVIQTHRSFTNTTECYGKHVIGYTADDVTLSVPKLYFGYATGSNLFFPFAAGGAAALFPEPASAEVLFEKIRRFRPTVLINVPTMIHKMVSHPDARAQDLSSIRVCTSAGEALPAELYRKWRETFSVELLDGLGTAEMWHIFISNRPGASRPGSLGTVVPGFEVRVCDDEGRELPRGETGWLWVRGDSRAIGYWQHMEKTAQGFRGEWYVSGDLIAMDPDGYVTYCGRGDEMLKVSGKWLAPQEVEGCLLQHPAVAEAAVVGVQDASGLVKPRAYVVSNDRRDGLDEELKAFVRARLEPYKHPRDVIFVDALPRTHLGKVDRGRLRKG</sequence>
<name>A0A538T5G3_UNCEI</name>
<dbReference type="InterPro" id="IPR042099">
    <property type="entry name" value="ANL_N_sf"/>
</dbReference>
<evidence type="ECO:0000259" key="3">
    <source>
        <dbReference type="Pfam" id="PF13193"/>
    </source>
</evidence>
<dbReference type="GO" id="GO:0016878">
    <property type="term" value="F:acid-thiol ligase activity"/>
    <property type="evidence" value="ECO:0007669"/>
    <property type="project" value="TreeGrafter"/>
</dbReference>
<evidence type="ECO:0000313" key="4">
    <source>
        <dbReference type="EMBL" id="TMQ58885.1"/>
    </source>
</evidence>
<dbReference type="PANTHER" id="PTHR43352:SF1">
    <property type="entry name" value="ANTHRANILATE--COA LIGASE"/>
    <property type="match status" value="1"/>
</dbReference>
<reference evidence="4 5" key="1">
    <citation type="journal article" date="2019" name="Nat. Microbiol.">
        <title>Mediterranean grassland soil C-N compound turnover is dependent on rainfall and depth, and is mediated by genomically divergent microorganisms.</title>
        <authorList>
            <person name="Diamond S."/>
            <person name="Andeer P.F."/>
            <person name="Li Z."/>
            <person name="Crits-Christoph A."/>
            <person name="Burstein D."/>
            <person name="Anantharaman K."/>
            <person name="Lane K.R."/>
            <person name="Thomas B.C."/>
            <person name="Pan C."/>
            <person name="Northen T.R."/>
            <person name="Banfield J.F."/>
        </authorList>
    </citation>
    <scope>NUCLEOTIDE SEQUENCE [LARGE SCALE GENOMIC DNA]</scope>
    <source>
        <strain evidence="4">WS_6</strain>
    </source>
</reference>
<protein>
    <submittedName>
        <fullName evidence="4">Benzoate-CoA ligase family protein</fullName>
    </submittedName>
</protein>
<dbReference type="GO" id="GO:0044550">
    <property type="term" value="P:secondary metabolite biosynthetic process"/>
    <property type="evidence" value="ECO:0007669"/>
    <property type="project" value="TreeGrafter"/>
</dbReference>
<feature type="domain" description="AMP-binding enzyme C-terminal" evidence="3">
    <location>
        <begin position="488"/>
        <end position="563"/>
    </location>
</feature>
<dbReference type="Gene3D" id="3.40.50.12780">
    <property type="entry name" value="N-terminal domain of ligase-like"/>
    <property type="match status" value="1"/>
</dbReference>
<gene>
    <name evidence="4" type="ORF">E6K76_06595</name>
</gene>
<proteinExistence type="predicted"/>
<dbReference type="NCBIfam" id="TIGR02262">
    <property type="entry name" value="benz_CoA_lig"/>
    <property type="match status" value="1"/>
</dbReference>
<dbReference type="InterPro" id="IPR025110">
    <property type="entry name" value="AMP-bd_C"/>
</dbReference>
<dbReference type="GO" id="GO:0016405">
    <property type="term" value="F:CoA-ligase activity"/>
    <property type="evidence" value="ECO:0007669"/>
    <property type="project" value="InterPro"/>
</dbReference>
<dbReference type="GO" id="GO:0005524">
    <property type="term" value="F:ATP binding"/>
    <property type="evidence" value="ECO:0007669"/>
    <property type="project" value="InterPro"/>
</dbReference>
<dbReference type="InterPro" id="IPR011957">
    <property type="entry name" value="Benz_CoA_lig"/>
</dbReference>
<dbReference type="Pfam" id="PF13193">
    <property type="entry name" value="AMP-binding_C"/>
    <property type="match status" value="1"/>
</dbReference>
<accession>A0A538T5G3</accession>
<keyword evidence="1 4" id="KW-0436">Ligase</keyword>
<dbReference type="InterPro" id="IPR045851">
    <property type="entry name" value="AMP-bd_C_sf"/>
</dbReference>
<dbReference type="SUPFAM" id="SSF56801">
    <property type="entry name" value="Acetyl-CoA synthetase-like"/>
    <property type="match status" value="1"/>
</dbReference>
<feature type="domain" description="AMP-dependent synthetase/ligase" evidence="2">
    <location>
        <begin position="88"/>
        <end position="438"/>
    </location>
</feature>
<dbReference type="AlphaFoldDB" id="A0A538T5G3"/>
<dbReference type="InterPro" id="IPR000873">
    <property type="entry name" value="AMP-dep_synth/lig_dom"/>
</dbReference>
<dbReference type="PANTHER" id="PTHR43352">
    <property type="entry name" value="ACETYL-COA SYNTHETASE"/>
    <property type="match status" value="1"/>
</dbReference>
<evidence type="ECO:0000313" key="5">
    <source>
        <dbReference type="Proteomes" id="UP000316852"/>
    </source>
</evidence>
<evidence type="ECO:0000259" key="2">
    <source>
        <dbReference type="Pfam" id="PF00501"/>
    </source>
</evidence>
<dbReference type="Pfam" id="PF00501">
    <property type="entry name" value="AMP-binding"/>
    <property type="match status" value="1"/>
</dbReference>
<dbReference type="EMBL" id="VBOW01000028">
    <property type="protein sequence ID" value="TMQ58885.1"/>
    <property type="molecule type" value="Genomic_DNA"/>
</dbReference>
<dbReference type="Proteomes" id="UP000316852">
    <property type="component" value="Unassembled WGS sequence"/>
</dbReference>
<organism evidence="4 5">
    <name type="scientific">Eiseniibacteriota bacterium</name>
    <dbReference type="NCBI Taxonomy" id="2212470"/>
    <lineage>
        <taxon>Bacteria</taxon>
        <taxon>Candidatus Eiseniibacteriota</taxon>
    </lineage>
</organism>
<dbReference type="Gene3D" id="3.30.300.30">
    <property type="match status" value="1"/>
</dbReference>
<comment type="caution">
    <text evidence="4">The sequence shown here is derived from an EMBL/GenBank/DDBJ whole genome shotgun (WGS) entry which is preliminary data.</text>
</comment>